<dbReference type="SUPFAM" id="SSF51735">
    <property type="entry name" value="NAD(P)-binding Rossmann-fold domains"/>
    <property type="match status" value="1"/>
</dbReference>
<name>A0A8H7AMQ8_9EURO</name>
<dbReference type="Gene3D" id="3.90.25.10">
    <property type="entry name" value="UDP-galactose 4-epimerase, domain 1"/>
    <property type="match status" value="1"/>
</dbReference>
<protein>
    <recommendedName>
        <fullName evidence="3">NmrA-like domain-containing protein</fullName>
    </recommendedName>
</protein>
<dbReference type="GO" id="GO:0005634">
    <property type="term" value="C:nucleus"/>
    <property type="evidence" value="ECO:0007669"/>
    <property type="project" value="TreeGrafter"/>
</dbReference>
<dbReference type="Gene3D" id="3.40.50.720">
    <property type="entry name" value="NAD(P)-binding Rossmann-like Domain"/>
    <property type="match status" value="1"/>
</dbReference>
<accession>A0A8H7AMQ8</accession>
<sequence>MSVRRILVAGATGKQGGAVVNALVANPPPYPHEILALTRNTESAAAKKLASKSNRITLLPGDLNDCQSIFTKAGGSGSVWGVFSVQLPATGQRNVSEDIEEKQGTALVDAALSSGVKHFVYTSVDRGGSNSISEPTNIPHFISKHKIEVHLIEAVKDAEKNPQGMTYTILRPVAFFDNLTPDFLGKGFAAMWSNMGAVPLQLVGTRDIGIFAAMAFSKLDSDPKAFLNTAISLAGDELTQPEGSKIFEKVYGKKMPTTFRFVGSMIQYMVKELGTMFKWFVEVGYKADIAENKRLNPDMQDFEAWLREESKFNENKS</sequence>
<dbReference type="InterPro" id="IPR051164">
    <property type="entry name" value="NmrA-like_oxidored"/>
</dbReference>
<dbReference type="PANTHER" id="PTHR42748:SF7">
    <property type="entry name" value="NMRA LIKE REDOX SENSOR 1-RELATED"/>
    <property type="match status" value="1"/>
</dbReference>
<dbReference type="EMBL" id="JAACFV010000037">
    <property type="protein sequence ID" value="KAF7509796.1"/>
    <property type="molecule type" value="Genomic_DNA"/>
</dbReference>
<dbReference type="CDD" id="cd05251">
    <property type="entry name" value="NmrA_like_SDR_a"/>
    <property type="match status" value="1"/>
</dbReference>
<evidence type="ECO:0000313" key="4">
    <source>
        <dbReference type="EMBL" id="KAF7509796.1"/>
    </source>
</evidence>
<feature type="domain" description="NmrA-like" evidence="3">
    <location>
        <begin position="5"/>
        <end position="304"/>
    </location>
</feature>
<evidence type="ECO:0000259" key="3">
    <source>
        <dbReference type="Pfam" id="PF05368"/>
    </source>
</evidence>
<dbReference type="Proteomes" id="UP000606974">
    <property type="component" value="Unassembled WGS sequence"/>
</dbReference>
<keyword evidence="2" id="KW-0521">NADP</keyword>
<proteinExistence type="inferred from homology"/>
<comment type="similarity">
    <text evidence="1">Belongs to the NmrA-type oxidoreductase family.</text>
</comment>
<dbReference type="AlphaFoldDB" id="A0A8H7AMQ8"/>
<keyword evidence="5" id="KW-1185">Reference proteome</keyword>
<organism evidence="4 5">
    <name type="scientific">Endocarpon pusillum</name>
    <dbReference type="NCBI Taxonomy" id="364733"/>
    <lineage>
        <taxon>Eukaryota</taxon>
        <taxon>Fungi</taxon>
        <taxon>Dikarya</taxon>
        <taxon>Ascomycota</taxon>
        <taxon>Pezizomycotina</taxon>
        <taxon>Eurotiomycetes</taxon>
        <taxon>Chaetothyriomycetidae</taxon>
        <taxon>Verrucariales</taxon>
        <taxon>Verrucariaceae</taxon>
        <taxon>Endocarpon</taxon>
    </lineage>
</organism>
<comment type="caution">
    <text evidence="4">The sequence shown here is derived from an EMBL/GenBank/DDBJ whole genome shotgun (WGS) entry which is preliminary data.</text>
</comment>
<dbReference type="InterPro" id="IPR036291">
    <property type="entry name" value="NAD(P)-bd_dom_sf"/>
</dbReference>
<reference evidence="4" key="1">
    <citation type="submission" date="2020-02" db="EMBL/GenBank/DDBJ databases">
        <authorList>
            <person name="Palmer J.M."/>
        </authorList>
    </citation>
    <scope>NUCLEOTIDE SEQUENCE</scope>
    <source>
        <strain evidence="4">EPUS1.4</strain>
        <tissue evidence="4">Thallus</tissue>
    </source>
</reference>
<evidence type="ECO:0000256" key="1">
    <source>
        <dbReference type="ARBA" id="ARBA00006328"/>
    </source>
</evidence>
<dbReference type="OrthoDB" id="9997102at2759"/>
<evidence type="ECO:0000256" key="2">
    <source>
        <dbReference type="ARBA" id="ARBA00022857"/>
    </source>
</evidence>
<dbReference type="PANTHER" id="PTHR42748">
    <property type="entry name" value="NITROGEN METABOLITE REPRESSION PROTEIN NMRA FAMILY MEMBER"/>
    <property type="match status" value="1"/>
</dbReference>
<dbReference type="Pfam" id="PF05368">
    <property type="entry name" value="NmrA"/>
    <property type="match status" value="1"/>
</dbReference>
<gene>
    <name evidence="4" type="ORF">GJ744_007491</name>
</gene>
<dbReference type="InterPro" id="IPR008030">
    <property type="entry name" value="NmrA-like"/>
</dbReference>
<evidence type="ECO:0000313" key="5">
    <source>
        <dbReference type="Proteomes" id="UP000606974"/>
    </source>
</evidence>